<dbReference type="InterPro" id="IPR020019">
    <property type="entry name" value="AcTrfase_PglD-like"/>
</dbReference>
<dbReference type="SUPFAM" id="SSF51161">
    <property type="entry name" value="Trimeric LpxA-like enzymes"/>
    <property type="match status" value="1"/>
</dbReference>
<dbReference type="InterPro" id="IPR011004">
    <property type="entry name" value="Trimer_LpxA-like_sf"/>
</dbReference>
<dbReference type="Proteomes" id="UP000185604">
    <property type="component" value="Unassembled WGS sequence"/>
</dbReference>
<dbReference type="AlphaFoldDB" id="A0A7Z1B6E8"/>
<keyword evidence="4" id="KW-0808">Transferase</keyword>
<comment type="caution">
    <text evidence="4">The sequence shown here is derived from an EMBL/GenBank/DDBJ whole genome shotgun (WGS) entry which is preliminary data.</text>
</comment>
<dbReference type="PANTHER" id="PTHR43300:SF7">
    <property type="entry name" value="UDP-N-ACETYLBACILLOSAMINE N-ACETYLTRANSFERASE"/>
    <property type="match status" value="1"/>
</dbReference>
<dbReference type="Pfam" id="PF17836">
    <property type="entry name" value="PglD_N"/>
    <property type="match status" value="1"/>
</dbReference>
<organism evidence="4 5">
    <name type="scientific">Bacillus paralicheniformis</name>
    <dbReference type="NCBI Taxonomy" id="1648923"/>
    <lineage>
        <taxon>Bacteria</taxon>
        <taxon>Bacillati</taxon>
        <taxon>Bacillota</taxon>
        <taxon>Bacilli</taxon>
        <taxon>Bacillales</taxon>
        <taxon>Bacillaceae</taxon>
        <taxon>Bacillus</taxon>
    </lineage>
</organism>
<dbReference type="CDD" id="cd03360">
    <property type="entry name" value="LbH_AT_putative"/>
    <property type="match status" value="1"/>
</dbReference>
<evidence type="ECO:0000313" key="5">
    <source>
        <dbReference type="Proteomes" id="UP000185604"/>
    </source>
</evidence>
<feature type="binding site" evidence="2">
    <location>
        <position position="146"/>
    </location>
    <ligand>
        <name>acetyl-CoA</name>
        <dbReference type="ChEBI" id="CHEBI:57288"/>
    </ligand>
</feature>
<proteinExistence type="predicted"/>
<feature type="active site" description="Proton acceptor" evidence="1">
    <location>
        <position position="137"/>
    </location>
</feature>
<evidence type="ECO:0000256" key="1">
    <source>
        <dbReference type="PIRSR" id="PIRSR620019-1"/>
    </source>
</evidence>
<evidence type="ECO:0000259" key="3">
    <source>
        <dbReference type="Pfam" id="PF17836"/>
    </source>
</evidence>
<protein>
    <submittedName>
        <fullName evidence="4">Acetyltransferase</fullName>
    </submittedName>
</protein>
<evidence type="ECO:0000313" key="4">
    <source>
        <dbReference type="EMBL" id="OLF98727.1"/>
    </source>
</evidence>
<evidence type="ECO:0000256" key="2">
    <source>
        <dbReference type="PIRSR" id="PIRSR620019-2"/>
    </source>
</evidence>
<feature type="domain" description="PglD N-terminal" evidence="3">
    <location>
        <begin position="3"/>
        <end position="82"/>
    </location>
</feature>
<feature type="binding site" evidence="2">
    <location>
        <position position="70"/>
    </location>
    <ligand>
        <name>substrate</name>
    </ligand>
</feature>
<feature type="site" description="Increases basicity of active site His" evidence="1">
    <location>
        <position position="138"/>
    </location>
</feature>
<dbReference type="Gene3D" id="2.160.10.10">
    <property type="entry name" value="Hexapeptide repeat proteins"/>
    <property type="match status" value="1"/>
</dbReference>
<reference evidence="4 5" key="1">
    <citation type="journal article" date="2016" name="Front. Microbiol.">
        <title>High-Level Heat Resistance of Spores of Bacillus amyloliquefaciens and Bacillus licheniformis Results from the Presence of a spoVA Operon in a Tn1546 Transposon.</title>
        <authorList>
            <person name="Berendsen E.M."/>
            <person name="Koning R.A."/>
            <person name="Boekhorst J."/>
            <person name="de Jong A."/>
            <person name="Kuipers O.P."/>
            <person name="Wells-Bennik M.H."/>
        </authorList>
    </citation>
    <scope>NUCLEOTIDE SEQUENCE [LARGE SCALE GENOMIC DNA]</scope>
    <source>
        <strain evidence="4 5">B4121</strain>
    </source>
</reference>
<dbReference type="GO" id="GO:0016740">
    <property type="term" value="F:transferase activity"/>
    <property type="evidence" value="ECO:0007669"/>
    <property type="project" value="UniProtKB-KW"/>
</dbReference>
<dbReference type="InterPro" id="IPR050179">
    <property type="entry name" value="Trans_hexapeptide_repeat"/>
</dbReference>
<dbReference type="RefSeq" id="WP_075212695.1">
    <property type="nucleotide sequence ID" value="NZ_JAQIHP010000011.1"/>
</dbReference>
<sequence>MQNVVIIGAGGHGKVVLDLVKARPDTALAGILDDRYAELHVENGLYRGPSSAAEELARLHPDVKFVLAVGQNGIRKKLYERLGLPLDRYAVLIHPSAVISGSARIQNGAVVMASSVIQADAYIGIHTIVNTGVIVEHDNRIGDYVHLSPGTVLTGGVTVMEGAHLGAGTAVIPGKTIGRWSVTGAGSSVIHDIPDDCTAVGVPARKIKYHSSKKGEKHESE</sequence>
<accession>A0A7Z1B6E8</accession>
<dbReference type="NCBIfam" id="TIGR03570">
    <property type="entry name" value="NeuD_NnaD"/>
    <property type="match status" value="1"/>
</dbReference>
<name>A0A7Z1B6E8_9BACI</name>
<dbReference type="Gene3D" id="3.40.50.20">
    <property type="match status" value="1"/>
</dbReference>
<dbReference type="EMBL" id="LKPO01000001">
    <property type="protein sequence ID" value="OLF98727.1"/>
    <property type="molecule type" value="Genomic_DNA"/>
</dbReference>
<gene>
    <name evidence="4" type="ORF">B4121_0254</name>
</gene>
<dbReference type="InterPro" id="IPR041561">
    <property type="entry name" value="PglD_N"/>
</dbReference>
<dbReference type="PANTHER" id="PTHR43300">
    <property type="entry name" value="ACETYLTRANSFERASE"/>
    <property type="match status" value="1"/>
</dbReference>